<feature type="coiled-coil region" evidence="7">
    <location>
        <begin position="118"/>
        <end position="152"/>
    </location>
</feature>
<proteinExistence type="inferred from homology"/>
<evidence type="ECO:0000256" key="1">
    <source>
        <dbReference type="ARBA" id="ARBA00004496"/>
    </source>
</evidence>
<evidence type="ECO:0000256" key="5">
    <source>
        <dbReference type="ARBA" id="ARBA00023054"/>
    </source>
</evidence>
<feature type="region of interest" description="Disordered" evidence="8">
    <location>
        <begin position="164"/>
        <end position="256"/>
    </location>
</feature>
<protein>
    <submittedName>
        <fullName evidence="9">DivIVA domain-containing protein</fullName>
    </submittedName>
</protein>
<comment type="subcellular location">
    <subcellularLocation>
        <location evidence="1">Cytoplasm</location>
    </subcellularLocation>
</comment>
<evidence type="ECO:0000256" key="6">
    <source>
        <dbReference type="ARBA" id="ARBA00023306"/>
    </source>
</evidence>
<dbReference type="PANTHER" id="PTHR35794:SF2">
    <property type="entry name" value="CELL DIVISION PROTEIN DIVIVA"/>
    <property type="match status" value="1"/>
</dbReference>
<keyword evidence="4" id="KW-0132">Cell division</keyword>
<gene>
    <name evidence="9" type="ORF">J5W02_12620</name>
</gene>
<feature type="compositionally biased region" description="Acidic residues" evidence="8">
    <location>
        <begin position="236"/>
        <end position="247"/>
    </location>
</feature>
<dbReference type="Pfam" id="PF05103">
    <property type="entry name" value="DivIVA"/>
    <property type="match status" value="1"/>
</dbReference>
<feature type="coiled-coil region" evidence="7">
    <location>
        <begin position="50"/>
        <end position="91"/>
    </location>
</feature>
<evidence type="ECO:0000313" key="10">
    <source>
        <dbReference type="Proteomes" id="UP000719942"/>
    </source>
</evidence>
<evidence type="ECO:0000256" key="8">
    <source>
        <dbReference type="SAM" id="MobiDB-lite"/>
    </source>
</evidence>
<accession>A0ABS7DQT4</accession>
<comment type="similarity">
    <text evidence="2">Belongs to the DivIVA family.</text>
</comment>
<evidence type="ECO:0000256" key="7">
    <source>
        <dbReference type="SAM" id="Coils"/>
    </source>
</evidence>
<dbReference type="Proteomes" id="UP000719942">
    <property type="component" value="Unassembled WGS sequence"/>
</dbReference>
<keyword evidence="5 7" id="KW-0175">Coiled coil</keyword>
<dbReference type="EMBL" id="JAGFNZ010000005">
    <property type="protein sequence ID" value="MBW7573654.1"/>
    <property type="molecule type" value="Genomic_DNA"/>
</dbReference>
<sequence length="256" mass="28744">MLSMNDIINASFRKSGFSGYRTEDVDQFIDQVKESYDTLLKKDLDQKESYERLKAENEQLLEKIKILAEKVEEYRKEEDEIKTALVSAQKLGDASIRESRHKAEIIVKDANIKAERIISGAKQSVVEQEKEMERLQQTVSDFRSKLLNLYKEHLTLIDALPSHKPEVKPAPAQNQDVLVPEPAAPSTVPEEVAQPAQEQISAGQPDSVFSAEVSNFDENEIPPEGKPQHFSSIQFSDDDETAGDGDSTDGVYSHHS</sequence>
<keyword evidence="6" id="KW-0131">Cell cycle</keyword>
<dbReference type="InterPro" id="IPR019933">
    <property type="entry name" value="DivIVA_domain"/>
</dbReference>
<dbReference type="Gene3D" id="6.10.250.660">
    <property type="match status" value="1"/>
</dbReference>
<keyword evidence="3" id="KW-0963">Cytoplasm</keyword>
<dbReference type="PANTHER" id="PTHR35794">
    <property type="entry name" value="CELL DIVISION PROTEIN DIVIVA"/>
    <property type="match status" value="1"/>
</dbReference>
<dbReference type="InterPro" id="IPR007793">
    <property type="entry name" value="DivIVA_fam"/>
</dbReference>
<evidence type="ECO:0000256" key="2">
    <source>
        <dbReference type="ARBA" id="ARBA00009008"/>
    </source>
</evidence>
<comment type="caution">
    <text evidence="9">The sequence shown here is derived from an EMBL/GenBank/DDBJ whole genome shotgun (WGS) entry which is preliminary data.</text>
</comment>
<dbReference type="NCBIfam" id="TIGR03544">
    <property type="entry name" value="DivI1A_domain"/>
    <property type="match status" value="1"/>
</dbReference>
<keyword evidence="10" id="KW-1185">Reference proteome</keyword>
<dbReference type="RefSeq" id="WP_219966053.1">
    <property type="nucleotide sequence ID" value="NZ_JAGFNZ010000005.1"/>
</dbReference>
<reference evidence="9 10" key="1">
    <citation type="submission" date="2021-03" db="EMBL/GenBank/DDBJ databases">
        <title>Caproiciproducens sp. nov. isolated from feces of cow.</title>
        <authorList>
            <person name="Choi J.-Y."/>
        </authorList>
    </citation>
    <scope>NUCLEOTIDE SEQUENCE [LARGE SCALE GENOMIC DNA]</scope>
    <source>
        <strain evidence="9 10">AGMB10547</strain>
    </source>
</reference>
<evidence type="ECO:0000256" key="4">
    <source>
        <dbReference type="ARBA" id="ARBA00022618"/>
    </source>
</evidence>
<organism evidence="9 10">
    <name type="scientific">Caproiciproducens faecalis</name>
    <dbReference type="NCBI Taxonomy" id="2820301"/>
    <lineage>
        <taxon>Bacteria</taxon>
        <taxon>Bacillati</taxon>
        <taxon>Bacillota</taxon>
        <taxon>Clostridia</taxon>
        <taxon>Eubacteriales</taxon>
        <taxon>Acutalibacteraceae</taxon>
        <taxon>Caproiciproducens</taxon>
    </lineage>
</organism>
<evidence type="ECO:0000313" key="9">
    <source>
        <dbReference type="EMBL" id="MBW7573654.1"/>
    </source>
</evidence>
<evidence type="ECO:0000256" key="3">
    <source>
        <dbReference type="ARBA" id="ARBA00022490"/>
    </source>
</evidence>
<name>A0ABS7DQT4_9FIRM</name>